<dbReference type="InterPro" id="IPR011009">
    <property type="entry name" value="Kinase-like_dom_sf"/>
</dbReference>
<evidence type="ECO:0000259" key="1">
    <source>
        <dbReference type="Pfam" id="PF01636"/>
    </source>
</evidence>
<evidence type="ECO:0000313" key="3">
    <source>
        <dbReference type="Proteomes" id="UP000800097"/>
    </source>
</evidence>
<dbReference type="PROSITE" id="PS00108">
    <property type="entry name" value="PROTEIN_KINASE_ST"/>
    <property type="match status" value="1"/>
</dbReference>
<keyword evidence="3" id="KW-1185">Reference proteome</keyword>
<dbReference type="CDD" id="cd05154">
    <property type="entry name" value="ACAD10_11_N-like"/>
    <property type="match status" value="1"/>
</dbReference>
<dbReference type="Gene3D" id="3.90.1200.10">
    <property type="match status" value="1"/>
</dbReference>
<gene>
    <name evidence="2" type="ORF">EI97DRAFT_27707</name>
</gene>
<feature type="domain" description="Aminoglycoside phosphotransferase" evidence="1">
    <location>
        <begin position="37"/>
        <end position="265"/>
    </location>
</feature>
<proteinExistence type="predicted"/>
<dbReference type="InterPro" id="IPR041726">
    <property type="entry name" value="ACAD10_11_N"/>
</dbReference>
<dbReference type="SUPFAM" id="SSF56112">
    <property type="entry name" value="Protein kinase-like (PK-like)"/>
    <property type="match status" value="1"/>
</dbReference>
<dbReference type="PANTHER" id="PTHR47829:SF1">
    <property type="entry name" value="HAD FAMILY PHOSPHATASE"/>
    <property type="match status" value="1"/>
</dbReference>
<dbReference type="PANTHER" id="PTHR47829">
    <property type="entry name" value="HYDROLASE, PUTATIVE (AFU_ORTHOLOGUE AFUA_1G12880)-RELATED"/>
    <property type="match status" value="1"/>
</dbReference>
<reference evidence="2" key="1">
    <citation type="journal article" date="2020" name="Stud. Mycol.">
        <title>101 Dothideomycetes genomes: a test case for predicting lifestyles and emergence of pathogens.</title>
        <authorList>
            <person name="Haridas S."/>
            <person name="Albert R."/>
            <person name="Binder M."/>
            <person name="Bloem J."/>
            <person name="Labutti K."/>
            <person name="Salamov A."/>
            <person name="Andreopoulos B."/>
            <person name="Baker S."/>
            <person name="Barry K."/>
            <person name="Bills G."/>
            <person name="Bluhm B."/>
            <person name="Cannon C."/>
            <person name="Castanera R."/>
            <person name="Culley D."/>
            <person name="Daum C."/>
            <person name="Ezra D."/>
            <person name="Gonzalez J."/>
            <person name="Henrissat B."/>
            <person name="Kuo A."/>
            <person name="Liang C."/>
            <person name="Lipzen A."/>
            <person name="Lutzoni F."/>
            <person name="Magnuson J."/>
            <person name="Mondo S."/>
            <person name="Nolan M."/>
            <person name="Ohm R."/>
            <person name="Pangilinan J."/>
            <person name="Park H.-J."/>
            <person name="Ramirez L."/>
            <person name="Alfaro M."/>
            <person name="Sun H."/>
            <person name="Tritt A."/>
            <person name="Yoshinaga Y."/>
            <person name="Zwiers L.-H."/>
            <person name="Turgeon B."/>
            <person name="Goodwin S."/>
            <person name="Spatafora J."/>
            <person name="Crous P."/>
            <person name="Grigoriev I."/>
        </authorList>
    </citation>
    <scope>NUCLEOTIDE SEQUENCE</scope>
    <source>
        <strain evidence="2">CBS 379.55</strain>
    </source>
</reference>
<organism evidence="2 3">
    <name type="scientific">Westerdykella ornata</name>
    <dbReference type="NCBI Taxonomy" id="318751"/>
    <lineage>
        <taxon>Eukaryota</taxon>
        <taxon>Fungi</taxon>
        <taxon>Dikarya</taxon>
        <taxon>Ascomycota</taxon>
        <taxon>Pezizomycotina</taxon>
        <taxon>Dothideomycetes</taxon>
        <taxon>Pleosporomycetidae</taxon>
        <taxon>Pleosporales</taxon>
        <taxon>Sporormiaceae</taxon>
        <taxon>Westerdykella</taxon>
    </lineage>
</organism>
<dbReference type="GO" id="GO:0004672">
    <property type="term" value="F:protein kinase activity"/>
    <property type="evidence" value="ECO:0007669"/>
    <property type="project" value="InterPro"/>
</dbReference>
<dbReference type="Pfam" id="PF01636">
    <property type="entry name" value="APH"/>
    <property type="match status" value="1"/>
</dbReference>
<protein>
    <submittedName>
        <fullName evidence="2">APH-domain-containing protein</fullName>
    </submittedName>
</protein>
<dbReference type="RefSeq" id="XP_033658912.1">
    <property type="nucleotide sequence ID" value="XM_033794328.1"/>
</dbReference>
<dbReference type="InterPro" id="IPR002575">
    <property type="entry name" value="Aminoglycoside_PTrfase"/>
</dbReference>
<dbReference type="InterPro" id="IPR008271">
    <property type="entry name" value="Ser/Thr_kinase_AS"/>
</dbReference>
<accession>A0A6A6JYU3</accession>
<sequence length="380" mass="42615">MSNATKPKARHDLDDEALGKYLVDHLPNLKLPVVSTKIGYGQSNPTYFIDDASNARFILRKKPAGVIISPVAHQVDREYRVLKALGSVEGFPVPRVYCLCNDASIIGTAFYVMEFVKGRIMTDPNLKDLPPTERRAAWFSLVSTLAWLHSIDPDSIGLEGFGKKTGFYTRHCNTFSRIEAQQAKVKDINTGKQLGRAHPHFDEIVDFVKKHVPGDRASIVHGDYKFDNVILHPTEPRVIAILDWELSTIGHPLMDAVYVVGPYWDCASPDGKGPTRDDMGGAIYAPENQRAAGLPRMDELLDEYTRITGWDPRNDHWEVAKIFHLMRGGVISHGIQARTISGQASSEFSHVYFENTKRSLDMALAMVREMKAKEAERSRI</sequence>
<dbReference type="Proteomes" id="UP000800097">
    <property type="component" value="Unassembled WGS sequence"/>
</dbReference>
<dbReference type="OrthoDB" id="191037at2759"/>
<dbReference type="EMBL" id="ML986484">
    <property type="protein sequence ID" value="KAF2281375.1"/>
    <property type="molecule type" value="Genomic_DNA"/>
</dbReference>
<evidence type="ECO:0000313" key="2">
    <source>
        <dbReference type="EMBL" id="KAF2281375.1"/>
    </source>
</evidence>
<dbReference type="GeneID" id="54547503"/>
<dbReference type="AlphaFoldDB" id="A0A6A6JYU3"/>
<dbReference type="InterPro" id="IPR052898">
    <property type="entry name" value="ACAD10-like"/>
</dbReference>
<dbReference type="Gene3D" id="3.30.200.20">
    <property type="entry name" value="Phosphorylase Kinase, domain 1"/>
    <property type="match status" value="1"/>
</dbReference>
<name>A0A6A6JYU3_WESOR</name>